<dbReference type="InterPro" id="IPR011050">
    <property type="entry name" value="Pectin_lyase_fold/virulence"/>
</dbReference>
<dbReference type="EMBL" id="BAMX01000020">
    <property type="protein sequence ID" value="GAN66395.1"/>
    <property type="molecule type" value="Genomic_DNA"/>
</dbReference>
<comment type="caution">
    <text evidence="3">The sequence shown here is derived from an EMBL/GenBank/DDBJ whole genome shotgun (WGS) entry which is preliminary data.</text>
</comment>
<evidence type="ECO:0000313" key="3">
    <source>
        <dbReference type="EMBL" id="GAN66395.1"/>
    </source>
</evidence>
<dbReference type="NCBIfam" id="TIGR02601">
    <property type="entry name" value="autotrns_rpt"/>
    <property type="match status" value="1"/>
</dbReference>
<dbReference type="SUPFAM" id="SSF51126">
    <property type="entry name" value="Pectin lyase-like"/>
    <property type="match status" value="1"/>
</dbReference>
<organism evidence="3 4">
    <name type="scientific">Acetobacter orientalis</name>
    <dbReference type="NCBI Taxonomy" id="146474"/>
    <lineage>
        <taxon>Bacteria</taxon>
        <taxon>Pseudomonadati</taxon>
        <taxon>Pseudomonadota</taxon>
        <taxon>Alphaproteobacteria</taxon>
        <taxon>Acetobacterales</taxon>
        <taxon>Acetobacteraceae</taxon>
        <taxon>Acetobacter</taxon>
    </lineage>
</organism>
<dbReference type="SMART" id="SM00869">
    <property type="entry name" value="Autotransporter"/>
    <property type="match status" value="1"/>
</dbReference>
<keyword evidence="4" id="KW-1185">Reference proteome</keyword>
<feature type="domain" description="Autotransporter" evidence="2">
    <location>
        <begin position="608"/>
        <end position="888"/>
    </location>
</feature>
<accession>A0A0D6NL91</accession>
<protein>
    <submittedName>
        <fullName evidence="3">Outer membrane autotransporter barrel domain protein</fullName>
    </submittedName>
</protein>
<dbReference type="NCBIfam" id="TIGR01414">
    <property type="entry name" value="autotrans_barl"/>
    <property type="match status" value="1"/>
</dbReference>
<keyword evidence="1" id="KW-0732">Signal</keyword>
<evidence type="ECO:0000313" key="4">
    <source>
        <dbReference type="Proteomes" id="UP000032670"/>
    </source>
</evidence>
<dbReference type="Gene3D" id="2.40.128.130">
    <property type="entry name" value="Autotransporter beta-domain"/>
    <property type="match status" value="1"/>
</dbReference>
<evidence type="ECO:0000256" key="1">
    <source>
        <dbReference type="ARBA" id="ARBA00022729"/>
    </source>
</evidence>
<dbReference type="InterPro" id="IPR013425">
    <property type="entry name" value="Autotrns_rpt"/>
</dbReference>
<proteinExistence type="predicted"/>
<evidence type="ECO:0000259" key="2">
    <source>
        <dbReference type="PROSITE" id="PS51208"/>
    </source>
</evidence>
<dbReference type="Pfam" id="PF03797">
    <property type="entry name" value="Autotransporter"/>
    <property type="match status" value="1"/>
</dbReference>
<dbReference type="InterPro" id="IPR005546">
    <property type="entry name" value="Autotransporte_beta"/>
</dbReference>
<dbReference type="AlphaFoldDB" id="A0A0D6NL91"/>
<sequence>MQDYTVGAGQTLTVTNFSIKNLYNNGFTNISGNSSIVGQTNNTGTLASTYINFWSNIINSGSAMITGGNIQGNVVNQNGGTFAQTKGAIVGDVTNSSAALVSQGTITGTVNNAQNGTFTAVNETLNGNLNNSGVATLSYASVTGVVTNSNTLTADNASMEKDVVNSGAALINNNSTIGGNLTMQDGSSTSVSASIAGTMQANGGTFEVLQGGTQAASLSGTADGTLSGQLTLNNAQDTYSGRLAGSGSLLIAGGNEVLTGESVYTGSTTIEGASLTLGNGGETGSIANTSTIVNNGTLNINHSNTVTLSQSMSGSGVLNQVGPGTTVITSDNSYTGATTVAAGTLDVVGSIAPSAVTVQSGAKLSGTGAVGTTDIQQNATLSPTGPTGVLTVNGNLTLGQGSAITVEGNGQKTGQTLNMDGITYSQIQSGKVNVTGTAAVSGTVSPSMTPADALRAHQYYTVVTAAGGFTDRSYTLTGNINNPYTFLSPRLFYYYNDLNVMMLRNSVLFSSVATTRNEIENARALDKLPERNEMIQAVEQLDPAQARHAMNALSGEVHASARTALIQDSFFVRQAVLDRLDTAECDGSVSDNTIRTVGLKGGKTKDGCTAHRSAFWGEGYGSFGHNRTDSNAAGMHSTTTGVVLGLDTLVTDNWRLGLMAGYGRSMFDVGGGRNSSGNSNNISVGAYSGHHWGRFNFRFGGSYSWNLMSITRDVNFVGYHDRLHSSYNGGTAQGFGEVGYKVPVGQRGVFEPFGNVAYVNLKTKKFNEYGGTSALHGHGTDTGVTFATFGFRAATWYQAGQTRLVPHFSLAYRHAFGLTTPTLHETFIGTNSGVMDIAGVPLSQDSAVVNAGLTAKLTDRIDIGVSYIGQYGVQSLNSGARGNLVLKF</sequence>
<dbReference type="InterPro" id="IPR036709">
    <property type="entry name" value="Autotransporte_beta_dom_sf"/>
</dbReference>
<accession>A0A6N3SXN6</accession>
<dbReference type="GO" id="GO:0019867">
    <property type="term" value="C:outer membrane"/>
    <property type="evidence" value="ECO:0007669"/>
    <property type="project" value="InterPro"/>
</dbReference>
<dbReference type="Proteomes" id="UP000032670">
    <property type="component" value="Unassembled WGS sequence"/>
</dbReference>
<name>A0A0D6NL91_9PROT</name>
<dbReference type="SUPFAM" id="SSF103515">
    <property type="entry name" value="Autotransporter"/>
    <property type="match status" value="1"/>
</dbReference>
<dbReference type="PROSITE" id="PS51208">
    <property type="entry name" value="AUTOTRANSPORTER"/>
    <property type="match status" value="1"/>
</dbReference>
<reference evidence="3 4" key="1">
    <citation type="submission" date="2012-11" db="EMBL/GenBank/DDBJ databases">
        <title>Whole genome sequence of Acetobacter orientalis 21F-2.</title>
        <authorList>
            <person name="Azuma Y."/>
            <person name="Higashiura N."/>
            <person name="Hirakawa H."/>
            <person name="Matsushita K."/>
        </authorList>
    </citation>
    <scope>NUCLEOTIDE SEQUENCE [LARGE SCALE GENOMIC DNA]</scope>
    <source>
        <strain evidence="3 4">21F-2</strain>
    </source>
</reference>
<gene>
    <name evidence="3" type="ORF">Abor_020_032</name>
</gene>
<dbReference type="Pfam" id="PF12951">
    <property type="entry name" value="PATR"/>
    <property type="match status" value="1"/>
</dbReference>
<dbReference type="InterPro" id="IPR006315">
    <property type="entry name" value="OM_autotransptr_brl_dom"/>
</dbReference>
<dbReference type="STRING" id="1231341.Abor_020_032"/>